<gene>
    <name evidence="7" type="ORF">TEA_021760</name>
</gene>
<evidence type="ECO:0000313" key="7">
    <source>
        <dbReference type="EMBL" id="THG22646.1"/>
    </source>
</evidence>
<evidence type="ECO:0000313" key="8">
    <source>
        <dbReference type="Proteomes" id="UP000306102"/>
    </source>
</evidence>
<dbReference type="GO" id="GO:0004571">
    <property type="term" value="F:mannosyl-oligosaccharide 1,2-alpha-mannosidase activity"/>
    <property type="evidence" value="ECO:0007669"/>
    <property type="project" value="InterPro"/>
</dbReference>
<evidence type="ECO:0000256" key="5">
    <source>
        <dbReference type="PIRSR" id="PIRSR601382-2"/>
    </source>
</evidence>
<dbReference type="InterPro" id="IPR001382">
    <property type="entry name" value="Glyco_hydro_47"/>
</dbReference>
<evidence type="ECO:0000256" key="3">
    <source>
        <dbReference type="ARBA" id="ARBA00022824"/>
    </source>
</evidence>
<comment type="subcellular location">
    <subcellularLocation>
        <location evidence="1">Endoplasmic reticulum</location>
    </subcellularLocation>
</comment>
<dbReference type="GO" id="GO:0044322">
    <property type="term" value="C:endoplasmic reticulum quality control compartment"/>
    <property type="evidence" value="ECO:0007669"/>
    <property type="project" value="GOC"/>
</dbReference>
<dbReference type="GO" id="GO:1904380">
    <property type="term" value="P:endoplasmic reticulum mannose trimming"/>
    <property type="evidence" value="ECO:0007669"/>
    <property type="project" value="InterPro"/>
</dbReference>
<reference evidence="7 8" key="1">
    <citation type="journal article" date="2018" name="Proc. Natl. Acad. Sci. U.S.A.">
        <title>Draft genome sequence of Camellia sinensis var. sinensis provides insights into the evolution of the tea genome and tea quality.</title>
        <authorList>
            <person name="Wei C."/>
            <person name="Yang H."/>
            <person name="Wang S."/>
            <person name="Zhao J."/>
            <person name="Liu C."/>
            <person name="Gao L."/>
            <person name="Xia E."/>
            <person name="Lu Y."/>
            <person name="Tai Y."/>
            <person name="She G."/>
            <person name="Sun J."/>
            <person name="Cao H."/>
            <person name="Tong W."/>
            <person name="Gao Q."/>
            <person name="Li Y."/>
            <person name="Deng W."/>
            <person name="Jiang X."/>
            <person name="Wang W."/>
            <person name="Chen Q."/>
            <person name="Zhang S."/>
            <person name="Li H."/>
            <person name="Wu J."/>
            <person name="Wang P."/>
            <person name="Li P."/>
            <person name="Shi C."/>
            <person name="Zheng F."/>
            <person name="Jian J."/>
            <person name="Huang B."/>
            <person name="Shan D."/>
            <person name="Shi M."/>
            <person name="Fang C."/>
            <person name="Yue Y."/>
            <person name="Li F."/>
            <person name="Li D."/>
            <person name="Wei S."/>
            <person name="Han B."/>
            <person name="Jiang C."/>
            <person name="Yin Y."/>
            <person name="Xia T."/>
            <person name="Zhang Z."/>
            <person name="Bennetzen J.L."/>
            <person name="Zhao S."/>
            <person name="Wan X."/>
        </authorList>
    </citation>
    <scope>NUCLEOTIDE SEQUENCE [LARGE SCALE GENOMIC DNA]</scope>
    <source>
        <strain evidence="8">cv. Shuchazao</strain>
        <tissue evidence="7">Leaf</tissue>
    </source>
</reference>
<dbReference type="InterPro" id="IPR012341">
    <property type="entry name" value="6hp_glycosidase-like_sf"/>
</dbReference>
<comment type="caution">
    <text evidence="7">The sequence shown here is derived from an EMBL/GenBank/DDBJ whole genome shotgun (WGS) entry which is preliminary data.</text>
</comment>
<feature type="binding site" evidence="5">
    <location>
        <position position="560"/>
    </location>
    <ligand>
        <name>Ca(2+)</name>
        <dbReference type="ChEBI" id="CHEBI:29108"/>
    </ligand>
</feature>
<dbReference type="EC" id="3.2.1.-" evidence="6"/>
<evidence type="ECO:0000256" key="6">
    <source>
        <dbReference type="RuleBase" id="RU361193"/>
    </source>
</evidence>
<dbReference type="GO" id="GO:0005975">
    <property type="term" value="P:carbohydrate metabolic process"/>
    <property type="evidence" value="ECO:0007669"/>
    <property type="project" value="InterPro"/>
</dbReference>
<dbReference type="STRING" id="542762.A0A4S4F1D1"/>
<keyword evidence="6" id="KW-0378">Hydrolase</keyword>
<proteinExistence type="inferred from homology"/>
<sequence>MDGEVATVREYGEGVYAFVGKDVTVKMLEGKSMEMKSKNGCDTMEGFDCVLVFFARPPDLQFSHLYSVPVMFPRNSGTWVLIFLVISPTIFYKSMSELDPRWAAKKRRMSEKVRKMFYHAYDNYMTYAFPHDELKPVAKTYTDSLVELGNLKLEHLPQEYNGSALTLIESLSSLVIMGNDTEFERAVLWLSENLTFDVDARINLFECNIRVLGGLVSAHILATDSTNRLVQGKYKNQLLILAEDLGQRFLPAFDTPTGLPFAWINLKGHGASITDFIMLEVRLGMPKIKKKKSGYVFRVPSTYAEVPYEVPYACSLILEMGALSRLTGEPRFESAALRALRKLWSMRSSLNLLGTTLDVETGEWIEYSSGIGAGVDSFYEYLLKAHILFGRDEFWRMFQSAYLGVQKYFRHGPWYHEADMRTGQATYWQLTSLQAFWPGLQATANSSHREFFSVWERFGVLPERNNADVALTRLATWKLNANTYAKLFYSDPWFLEVGESIVNSLNSYTKVEGGFASIRDVSSMQLEDHQHSFFLAETCKYLYLLFDDSFLVDRNYIFTTEGHPLPIMSAWHDRLPETYIPSNWTCVKSELQAKRASAMSMQVCPATSLQSGQSGEWIESACHIPDLRDDHRCLVDEDCGVDAITCRRRSCSMAGYCGLWLFI</sequence>
<keyword evidence="5" id="KW-0479">Metal-binding</keyword>
<name>A0A4S4F1D1_CAMSN</name>
<dbReference type="Gene3D" id="1.50.10.10">
    <property type="match status" value="1"/>
</dbReference>
<dbReference type="SUPFAM" id="SSF48225">
    <property type="entry name" value="Seven-hairpin glycosidases"/>
    <property type="match status" value="1"/>
</dbReference>
<keyword evidence="5" id="KW-0106">Calcium</keyword>
<evidence type="ECO:0000256" key="2">
    <source>
        <dbReference type="ARBA" id="ARBA00007658"/>
    </source>
</evidence>
<keyword evidence="6" id="KW-0326">Glycosidase</keyword>
<dbReference type="GO" id="GO:0005509">
    <property type="term" value="F:calcium ion binding"/>
    <property type="evidence" value="ECO:0007669"/>
    <property type="project" value="InterPro"/>
</dbReference>
<dbReference type="InterPro" id="IPR044674">
    <property type="entry name" value="EDEM1/2/3"/>
</dbReference>
<evidence type="ECO:0000256" key="4">
    <source>
        <dbReference type="ARBA" id="ARBA00023180"/>
    </source>
</evidence>
<dbReference type="GO" id="GO:0016020">
    <property type="term" value="C:membrane"/>
    <property type="evidence" value="ECO:0007669"/>
    <property type="project" value="InterPro"/>
</dbReference>
<dbReference type="AlphaFoldDB" id="A0A4S4F1D1"/>
<dbReference type="PANTHER" id="PTHR45679:SF5">
    <property type="entry name" value="ER DEGRADATION-ENHANCING ALPHA-MANNOSIDASE-LIKE PROTEIN 1"/>
    <property type="match status" value="1"/>
</dbReference>
<accession>A0A4S4F1D1</accession>
<dbReference type="Proteomes" id="UP000306102">
    <property type="component" value="Unassembled WGS sequence"/>
</dbReference>
<keyword evidence="8" id="KW-1185">Reference proteome</keyword>
<dbReference type="PRINTS" id="PR00747">
    <property type="entry name" value="GLYHDRLASE47"/>
</dbReference>
<organism evidence="7 8">
    <name type="scientific">Camellia sinensis var. sinensis</name>
    <name type="common">China tea</name>
    <dbReference type="NCBI Taxonomy" id="542762"/>
    <lineage>
        <taxon>Eukaryota</taxon>
        <taxon>Viridiplantae</taxon>
        <taxon>Streptophyta</taxon>
        <taxon>Embryophyta</taxon>
        <taxon>Tracheophyta</taxon>
        <taxon>Spermatophyta</taxon>
        <taxon>Magnoliopsida</taxon>
        <taxon>eudicotyledons</taxon>
        <taxon>Gunneridae</taxon>
        <taxon>Pentapetalae</taxon>
        <taxon>asterids</taxon>
        <taxon>Ericales</taxon>
        <taxon>Theaceae</taxon>
        <taxon>Camellia</taxon>
    </lineage>
</organism>
<keyword evidence="3" id="KW-0256">Endoplasmic reticulum</keyword>
<protein>
    <recommendedName>
        <fullName evidence="6">alpha-1,2-Mannosidase</fullName>
        <ecNumber evidence="6">3.2.1.-</ecNumber>
    </recommendedName>
</protein>
<dbReference type="InterPro" id="IPR036026">
    <property type="entry name" value="Seven-hairpin_glycosidases"/>
</dbReference>
<dbReference type="EMBL" id="SDRB02000747">
    <property type="protein sequence ID" value="THG22646.1"/>
    <property type="molecule type" value="Genomic_DNA"/>
</dbReference>
<comment type="similarity">
    <text evidence="2 6">Belongs to the glycosyl hydrolase 47 family.</text>
</comment>
<dbReference type="Pfam" id="PF01532">
    <property type="entry name" value="Glyco_hydro_47"/>
    <property type="match status" value="2"/>
</dbReference>
<evidence type="ECO:0000256" key="1">
    <source>
        <dbReference type="ARBA" id="ARBA00004240"/>
    </source>
</evidence>
<dbReference type="PANTHER" id="PTHR45679">
    <property type="entry name" value="ER DEGRADATION-ENHANCING ALPHA-MANNOSIDASE-LIKE PROTEIN 2"/>
    <property type="match status" value="1"/>
</dbReference>
<comment type="cofactor">
    <cofactor evidence="5">
        <name>Ca(2+)</name>
        <dbReference type="ChEBI" id="CHEBI:29108"/>
    </cofactor>
</comment>
<keyword evidence="4" id="KW-0325">Glycoprotein</keyword>